<accession>A0A5J4VQK6</accession>
<evidence type="ECO:0000313" key="1">
    <source>
        <dbReference type="EMBL" id="KAA6384573.1"/>
    </source>
</evidence>
<protein>
    <submittedName>
        <fullName evidence="1">Uncharacterized protein</fullName>
    </submittedName>
</protein>
<dbReference type="EMBL" id="SNRW01005692">
    <property type="protein sequence ID" value="KAA6384573.1"/>
    <property type="molecule type" value="Genomic_DNA"/>
</dbReference>
<reference evidence="1 2" key="1">
    <citation type="submission" date="2019-03" db="EMBL/GenBank/DDBJ databases">
        <title>Single cell metagenomics reveals metabolic interactions within the superorganism composed of flagellate Streblomastix strix and complex community of Bacteroidetes bacteria on its surface.</title>
        <authorList>
            <person name="Treitli S.C."/>
            <person name="Kolisko M."/>
            <person name="Husnik F."/>
            <person name="Keeling P."/>
            <person name="Hampl V."/>
        </authorList>
    </citation>
    <scope>NUCLEOTIDE SEQUENCE [LARGE SCALE GENOMIC DNA]</scope>
    <source>
        <strain evidence="1">ST1C</strain>
    </source>
</reference>
<dbReference type="CDD" id="cd00027">
    <property type="entry name" value="BRCT"/>
    <property type="match status" value="1"/>
</dbReference>
<proteinExistence type="predicted"/>
<comment type="caution">
    <text evidence="1">The sequence shown here is derived from an EMBL/GenBank/DDBJ whole genome shotgun (WGS) entry which is preliminary data.</text>
</comment>
<gene>
    <name evidence="1" type="ORF">EZS28_019900</name>
</gene>
<evidence type="ECO:0000313" key="2">
    <source>
        <dbReference type="Proteomes" id="UP000324800"/>
    </source>
</evidence>
<dbReference type="Proteomes" id="UP000324800">
    <property type="component" value="Unassembled WGS sequence"/>
</dbReference>
<name>A0A5J4VQK6_9EUKA</name>
<organism evidence="1 2">
    <name type="scientific">Streblomastix strix</name>
    <dbReference type="NCBI Taxonomy" id="222440"/>
    <lineage>
        <taxon>Eukaryota</taxon>
        <taxon>Metamonada</taxon>
        <taxon>Preaxostyla</taxon>
        <taxon>Oxymonadida</taxon>
        <taxon>Streblomastigidae</taxon>
        <taxon>Streblomastix</taxon>
    </lineage>
</organism>
<sequence length="105" mass="12147">MKLVLQPSRFKPLGLYGRSIFNRELGRYRYDSPAWKVVTSKRKTKLENIQQFANAMGGLIDAQHTHLVAMENKNEGKDLKEIAFNKETTNHAVMDDDEDDPLVRR</sequence>
<dbReference type="AlphaFoldDB" id="A0A5J4VQK6"/>